<sequence length="109" mass="12134">MAALKTSIWAYALIRRAAVGGAFATLARKGDQDAGAVLVKVSTMDGQAILYLPIRNMQGERVWLPKGPMSEADIEMMITKRVMTDPDVWVVEIEDKQGRHFLTESIEKQ</sequence>
<dbReference type="Gene3D" id="3.40.1530.20">
    <property type="entry name" value="Protein of unknown function (DUF1491)"/>
    <property type="match status" value="1"/>
</dbReference>
<dbReference type="Proteomes" id="UP000886042">
    <property type="component" value="Unassembled WGS sequence"/>
</dbReference>
<accession>A0A7C3G0T0</accession>
<protein>
    <submittedName>
        <fullName evidence="1">DUF1491 family protein</fullName>
    </submittedName>
</protein>
<evidence type="ECO:0000313" key="1">
    <source>
        <dbReference type="EMBL" id="HFB55431.1"/>
    </source>
</evidence>
<name>A0A7C3G0T0_9PROT</name>
<reference evidence="1" key="1">
    <citation type="journal article" date="2020" name="mSystems">
        <title>Genome- and Community-Level Interaction Insights into Carbon Utilization and Element Cycling Functions of Hydrothermarchaeota in Hydrothermal Sediment.</title>
        <authorList>
            <person name="Zhou Z."/>
            <person name="Liu Y."/>
            <person name="Xu W."/>
            <person name="Pan J."/>
            <person name="Luo Z.H."/>
            <person name="Li M."/>
        </authorList>
    </citation>
    <scope>NUCLEOTIDE SEQUENCE [LARGE SCALE GENOMIC DNA]</scope>
    <source>
        <strain evidence="1">HyVt-489</strain>
    </source>
</reference>
<dbReference type="Pfam" id="PF07372">
    <property type="entry name" value="DUF1491"/>
    <property type="match status" value="1"/>
</dbReference>
<proteinExistence type="predicted"/>
<dbReference type="AlphaFoldDB" id="A0A7C3G0T0"/>
<dbReference type="EMBL" id="DRMN01000382">
    <property type="protein sequence ID" value="HFB55431.1"/>
    <property type="molecule type" value="Genomic_DNA"/>
</dbReference>
<gene>
    <name evidence="1" type="ORF">ENJ46_05850</name>
</gene>
<dbReference type="InterPro" id="IPR009964">
    <property type="entry name" value="DUF1491"/>
</dbReference>
<comment type="caution">
    <text evidence="1">The sequence shown here is derived from an EMBL/GenBank/DDBJ whole genome shotgun (WGS) entry which is preliminary data.</text>
</comment>
<organism evidence="1">
    <name type="scientific">Hellea balneolensis</name>
    <dbReference type="NCBI Taxonomy" id="287478"/>
    <lineage>
        <taxon>Bacteria</taxon>
        <taxon>Pseudomonadati</taxon>
        <taxon>Pseudomonadota</taxon>
        <taxon>Alphaproteobacteria</taxon>
        <taxon>Maricaulales</taxon>
        <taxon>Robiginitomaculaceae</taxon>
        <taxon>Hellea</taxon>
    </lineage>
</organism>